<accession>A0A174E0A9</accession>
<keyword evidence="1" id="KW-0732">Signal</keyword>
<organism evidence="2 3">
    <name type="scientific">Anaerobutyricum hallii</name>
    <dbReference type="NCBI Taxonomy" id="39488"/>
    <lineage>
        <taxon>Bacteria</taxon>
        <taxon>Bacillati</taxon>
        <taxon>Bacillota</taxon>
        <taxon>Clostridia</taxon>
        <taxon>Lachnospirales</taxon>
        <taxon>Lachnospiraceae</taxon>
        <taxon>Anaerobutyricum</taxon>
    </lineage>
</organism>
<feature type="chain" id="PRO_5008020360" description="Fibronectin type-III domain-containing protein" evidence="1">
    <location>
        <begin position="27"/>
        <end position="227"/>
    </location>
</feature>
<evidence type="ECO:0008006" key="4">
    <source>
        <dbReference type="Google" id="ProtNLM"/>
    </source>
</evidence>
<proteinExistence type="predicted"/>
<evidence type="ECO:0000313" key="3">
    <source>
        <dbReference type="Proteomes" id="UP000095679"/>
    </source>
</evidence>
<protein>
    <recommendedName>
        <fullName evidence="4">Fibronectin type-III domain-containing protein</fullName>
    </recommendedName>
</protein>
<dbReference type="RefSeq" id="WP_055298672.1">
    <property type="nucleotide sequence ID" value="NZ_BLYK01000069.1"/>
</dbReference>
<evidence type="ECO:0000313" key="2">
    <source>
        <dbReference type="EMBL" id="CUO30907.1"/>
    </source>
</evidence>
<feature type="signal peptide" evidence="1">
    <location>
        <begin position="1"/>
        <end position="26"/>
    </location>
</feature>
<dbReference type="EMBL" id="CYZL01000011">
    <property type="protein sequence ID" value="CUO30907.1"/>
    <property type="molecule type" value="Genomic_DNA"/>
</dbReference>
<sequence>MKKITRIFALALAFVMAFALQAPVNAAEKAAVNQEKAQATVQAGSFTHRVQSLYYNSSTKKASLTIEVNSSGVYRYQVQLLNYNKKKVVATDECSLYAFFTLKKNQLYYYRVRATSYNYSTGQYVPVSNWSYGYGINTGVCTVKLSGKKVRIKTPKVKGVKKFTLYMSTNRTKGYKKIKTVKSGKTITVSSFKKKSFKKYKDYYYYISSAKKQSKFVHSFYIRTVYR</sequence>
<name>A0A174E0A9_9FIRM</name>
<evidence type="ECO:0000256" key="1">
    <source>
        <dbReference type="SAM" id="SignalP"/>
    </source>
</evidence>
<gene>
    <name evidence="2" type="ORF">ERS852450_01580</name>
</gene>
<reference evidence="2 3" key="1">
    <citation type="submission" date="2015-09" db="EMBL/GenBank/DDBJ databases">
        <authorList>
            <consortium name="Pathogen Informatics"/>
        </authorList>
    </citation>
    <scope>NUCLEOTIDE SEQUENCE [LARGE SCALE GENOMIC DNA]</scope>
    <source>
        <strain evidence="2 3">2789STDY5834835</strain>
    </source>
</reference>
<dbReference type="AlphaFoldDB" id="A0A174E0A9"/>
<dbReference type="Proteomes" id="UP000095679">
    <property type="component" value="Unassembled WGS sequence"/>
</dbReference>